<evidence type="ECO:0000256" key="4">
    <source>
        <dbReference type="SAM" id="SignalP"/>
    </source>
</evidence>
<dbReference type="EMBL" id="JAHMUF010000009">
    <property type="protein sequence ID" value="KAG7193923.1"/>
    <property type="molecule type" value="Genomic_DNA"/>
</dbReference>
<sequence length="928" mass="103892">MSLEKTLARLLLLVPYSSGDEDHASVKDAVRLILEGRSRELVADQHIQSVLFGTPEIKAIASSGALFVDVLRRYTNHLVRVMQPELFHMVQVALLQLFIQGNFTGPSLQESTGSDLGGGIFGGTVGQEMIHSESLKLLSIEGQQPYDLMVDPLLLVVSLLMSESFLGLSPEYSLVGKDMNILVEQTIARVSSLDTSSTALRASVTWFWVRALQVHLVVVTEPPSVLTSVSSQLLTPALVNAIATNEPELQRNLQLIYFLEKARIHIHGLTEHLATSFLIEAKRISELQLVLSGAKAKRTKFQKFHTSALIILAKSKESSLYQTGAGNGDENPENFELNSDLLLERPQFESLDDLEISDERNPKRVKFSDVSSFRTDEVEEPLLPIAIKTDDIPSGLRQLDPNDQPPLNDLDNVQLLLRLTTIKQTTPASDPLIAEELMALVSRVLSVSGSKVNWTIFSRALWERSVLETGKAKTIERGILQMTSLVEEIGIKIKSRIIPQAVESPSSHSPEASRLRFIHQLTLFPQWAMDAKLADKYMSLGVLRSAIEIYERLNMSCEAALCYAAVGQESEAENVILKRIETHPQDARAISILGDIRQDPAMWTKAWEIGRYPKAKSALSRYYYNPPKDSQLVKSIPDAIKHMNDCLKINPLNYENWFFYGCLGLESGQFELSAEAFTRCVGLDDDNAHALSNLATSFIQLGQMKQAYNALKKAVSISQDKPSWKILENFLIVSVRLNEWNDVLMASRELINVKVKANRSESSVDIPVIEQLVEILVTSEYPTGEEQQRLSHFQASCIDFVCNMLPTVINSSGRLWRLISRVELWRKKPWAALECYEKAYRALSQTTSLETEETTWNEAVEACGDLVAAYESLGELEGKHGAGDIVCKDWKYKARTSVRSLMSKGKDTWEDSPGWERLQELKEEIANM</sequence>
<evidence type="ECO:0000256" key="2">
    <source>
        <dbReference type="ARBA" id="ARBA00022803"/>
    </source>
</evidence>
<dbReference type="GeneID" id="66118496"/>
<feature type="chain" id="PRO_5040193761" description="TPR-like protein" evidence="4">
    <location>
        <begin position="20"/>
        <end position="928"/>
    </location>
</feature>
<proteinExistence type="predicted"/>
<dbReference type="RefSeq" id="XP_043049470.1">
    <property type="nucleotide sequence ID" value="XM_043195765.1"/>
</dbReference>
<dbReference type="InterPro" id="IPR019734">
    <property type="entry name" value="TPR_rpt"/>
</dbReference>
<keyword evidence="6" id="KW-1185">Reference proteome</keyword>
<dbReference type="OrthoDB" id="1936594at2759"/>
<dbReference type="PANTHER" id="PTHR16193">
    <property type="entry name" value="TETRATRICOPEPTIDE REPEAT PROTEIN 27"/>
    <property type="match status" value="1"/>
</dbReference>
<keyword evidence="2 3" id="KW-0802">TPR repeat</keyword>
<evidence type="ECO:0000313" key="5">
    <source>
        <dbReference type="EMBL" id="KAG7193923.1"/>
    </source>
</evidence>
<evidence type="ECO:0000256" key="3">
    <source>
        <dbReference type="PROSITE-ProRule" id="PRU00339"/>
    </source>
</evidence>
<reference evidence="5" key="1">
    <citation type="submission" date="2021-03" db="EMBL/GenBank/DDBJ databases">
        <authorList>
            <person name="Palmer J.M."/>
        </authorList>
    </citation>
    <scope>NUCLEOTIDE SEQUENCE</scope>
    <source>
        <strain evidence="5">ARV_011</strain>
    </source>
</reference>
<gene>
    <name evidence="5" type="ORF">KQ657_005122</name>
</gene>
<name>A0A9P7V9X9_9ASCO</name>
<dbReference type="PROSITE" id="PS50005">
    <property type="entry name" value="TPR"/>
    <property type="match status" value="1"/>
</dbReference>
<dbReference type="Proteomes" id="UP000790833">
    <property type="component" value="Unassembled WGS sequence"/>
</dbReference>
<dbReference type="InterPro" id="IPR011990">
    <property type="entry name" value="TPR-like_helical_dom_sf"/>
</dbReference>
<dbReference type="InterPro" id="IPR044244">
    <property type="entry name" value="TTC27/Emw1"/>
</dbReference>
<evidence type="ECO:0000313" key="6">
    <source>
        <dbReference type="Proteomes" id="UP000790833"/>
    </source>
</evidence>
<keyword evidence="4" id="KW-0732">Signal</keyword>
<accession>A0A9P7V9X9</accession>
<organism evidence="5 6">
    <name type="scientific">Scheffersomyces spartinae</name>
    <dbReference type="NCBI Taxonomy" id="45513"/>
    <lineage>
        <taxon>Eukaryota</taxon>
        <taxon>Fungi</taxon>
        <taxon>Dikarya</taxon>
        <taxon>Ascomycota</taxon>
        <taxon>Saccharomycotina</taxon>
        <taxon>Pichiomycetes</taxon>
        <taxon>Debaryomycetaceae</taxon>
        <taxon>Scheffersomyces</taxon>
    </lineage>
</organism>
<feature type="signal peptide" evidence="4">
    <location>
        <begin position="1"/>
        <end position="19"/>
    </location>
</feature>
<dbReference type="SMART" id="SM00028">
    <property type="entry name" value="TPR"/>
    <property type="match status" value="3"/>
</dbReference>
<protein>
    <recommendedName>
        <fullName evidence="7">TPR-like protein</fullName>
    </recommendedName>
</protein>
<dbReference type="PANTHER" id="PTHR16193:SF0">
    <property type="entry name" value="TETRATRICOPEPTIDE REPEAT PROTEIN 27"/>
    <property type="match status" value="1"/>
</dbReference>
<keyword evidence="1" id="KW-0677">Repeat</keyword>
<dbReference type="SUPFAM" id="SSF48452">
    <property type="entry name" value="TPR-like"/>
    <property type="match status" value="1"/>
</dbReference>
<dbReference type="Gene3D" id="1.25.40.10">
    <property type="entry name" value="Tetratricopeptide repeat domain"/>
    <property type="match status" value="1"/>
</dbReference>
<dbReference type="AlphaFoldDB" id="A0A9P7V9X9"/>
<comment type="caution">
    <text evidence="5">The sequence shown here is derived from an EMBL/GenBank/DDBJ whole genome shotgun (WGS) entry which is preliminary data.</text>
</comment>
<dbReference type="Pfam" id="PF13181">
    <property type="entry name" value="TPR_8"/>
    <property type="match status" value="2"/>
</dbReference>
<evidence type="ECO:0008006" key="7">
    <source>
        <dbReference type="Google" id="ProtNLM"/>
    </source>
</evidence>
<feature type="repeat" description="TPR" evidence="3">
    <location>
        <begin position="688"/>
        <end position="721"/>
    </location>
</feature>
<evidence type="ECO:0000256" key="1">
    <source>
        <dbReference type="ARBA" id="ARBA00022737"/>
    </source>
</evidence>